<feature type="non-terminal residue" evidence="1">
    <location>
        <position position="51"/>
    </location>
</feature>
<name>A0A812Q821_SYMPI</name>
<accession>A0A812Q821</accession>
<keyword evidence="2" id="KW-1185">Reference proteome</keyword>
<dbReference type="Proteomes" id="UP000649617">
    <property type="component" value="Unassembled WGS sequence"/>
</dbReference>
<comment type="caution">
    <text evidence="1">The sequence shown here is derived from an EMBL/GenBank/DDBJ whole genome shotgun (WGS) entry which is preliminary data.</text>
</comment>
<organism evidence="1 2">
    <name type="scientific">Symbiodinium pilosum</name>
    <name type="common">Dinoflagellate</name>
    <dbReference type="NCBI Taxonomy" id="2952"/>
    <lineage>
        <taxon>Eukaryota</taxon>
        <taxon>Sar</taxon>
        <taxon>Alveolata</taxon>
        <taxon>Dinophyceae</taxon>
        <taxon>Suessiales</taxon>
        <taxon>Symbiodiniaceae</taxon>
        <taxon>Symbiodinium</taxon>
    </lineage>
</organism>
<protein>
    <submittedName>
        <fullName evidence="1">Uncharacterized protein</fullName>
    </submittedName>
</protein>
<reference evidence="1" key="1">
    <citation type="submission" date="2021-02" db="EMBL/GenBank/DDBJ databases">
        <authorList>
            <person name="Dougan E. K."/>
            <person name="Rhodes N."/>
            <person name="Thang M."/>
            <person name="Chan C."/>
        </authorList>
    </citation>
    <scope>NUCLEOTIDE SEQUENCE</scope>
</reference>
<sequence>DTVEFNMLLGLRRTHPPDVIGKYAPGSLIGVVGGVAGMPRLTCSESSMLKH</sequence>
<evidence type="ECO:0000313" key="2">
    <source>
        <dbReference type="Proteomes" id="UP000649617"/>
    </source>
</evidence>
<evidence type="ECO:0000313" key="1">
    <source>
        <dbReference type="EMBL" id="CAE7375208.1"/>
    </source>
</evidence>
<gene>
    <name evidence="1" type="ORF">SPIL2461_LOCUS9119</name>
</gene>
<dbReference type="AlphaFoldDB" id="A0A812Q821"/>
<dbReference type="EMBL" id="CAJNIZ010015587">
    <property type="protein sequence ID" value="CAE7375208.1"/>
    <property type="molecule type" value="Genomic_DNA"/>
</dbReference>
<proteinExistence type="predicted"/>